<gene>
    <name evidence="9" type="ORF">KUTeg_023229</name>
</gene>
<evidence type="ECO:0000256" key="2">
    <source>
        <dbReference type="ARBA" id="ARBA00022614"/>
    </source>
</evidence>
<evidence type="ECO:0000256" key="5">
    <source>
        <dbReference type="ARBA" id="ARBA00022989"/>
    </source>
</evidence>
<comment type="subcellular location">
    <subcellularLocation>
        <location evidence="1">Membrane</location>
    </subcellularLocation>
</comment>
<protein>
    <recommendedName>
        <fullName evidence="8">G-protein coupled receptors family 1 profile domain-containing protein</fullName>
    </recommendedName>
</protein>
<dbReference type="InterPro" id="IPR000276">
    <property type="entry name" value="GPCR_Rhodpsn"/>
</dbReference>
<keyword evidence="10" id="KW-1185">Reference proteome</keyword>
<evidence type="ECO:0000256" key="6">
    <source>
        <dbReference type="ARBA" id="ARBA00023136"/>
    </source>
</evidence>
<accession>A0ABQ9E1F2</accession>
<feature type="transmembrane region" description="Helical" evidence="7">
    <location>
        <begin position="106"/>
        <end position="126"/>
    </location>
</feature>
<dbReference type="PANTHER" id="PTHR24372">
    <property type="entry name" value="GLYCOPROTEIN HORMONE RECEPTOR"/>
    <property type="match status" value="1"/>
</dbReference>
<dbReference type="EMBL" id="JARBDR010000921">
    <property type="protein sequence ID" value="KAJ8299169.1"/>
    <property type="molecule type" value="Genomic_DNA"/>
</dbReference>
<dbReference type="InterPro" id="IPR017452">
    <property type="entry name" value="GPCR_Rhodpsn_7TM"/>
</dbReference>
<dbReference type="Gene3D" id="1.20.1070.10">
    <property type="entry name" value="Rhodopsin 7-helix transmembrane proteins"/>
    <property type="match status" value="1"/>
</dbReference>
<evidence type="ECO:0000259" key="8">
    <source>
        <dbReference type="PROSITE" id="PS50262"/>
    </source>
</evidence>
<evidence type="ECO:0000313" key="10">
    <source>
        <dbReference type="Proteomes" id="UP001217089"/>
    </source>
</evidence>
<sequence>MAFTFGIVPVIFYPKFYSDNGVCVAYHYNQQLALVDFFHLRFSFYLILLPLAIKQSRLRVRSSQTRKDQDIAKILSLVVLSDFLCWIPIGIMGTMTLAGQDISGDVYAWVIVFVLPVNSALNPFLYTFSGICKKNKVAIYFDSKNLSNHFCNRPAAKQFFEELFFPLSLWIFVVKRHSRKSEDVSVTEVLPRNYNSFFDSIIRMWKDDYGSRVNRMTTHINNTDISTLLDLNWNIDATHAIVKIMSSNVILSQHDQRGICLNNVNDQIQIRVLYRIIFCVTKGLNLLHNCQVVHGMVSKEYIKIMKNDQGEIIHASLVMYDKRLLCDWDSTQDMMQFGTLVRNLLRPAQSSGKNRNLSTII</sequence>
<feature type="transmembrane region" description="Helical" evidence="7">
    <location>
        <begin position="37"/>
        <end position="53"/>
    </location>
</feature>
<comment type="caution">
    <text evidence="9">The sequence shown here is derived from an EMBL/GenBank/DDBJ whole genome shotgun (WGS) entry which is preliminary data.</text>
</comment>
<evidence type="ECO:0000256" key="4">
    <source>
        <dbReference type="ARBA" id="ARBA00022737"/>
    </source>
</evidence>
<dbReference type="PROSITE" id="PS50262">
    <property type="entry name" value="G_PROTEIN_RECEP_F1_2"/>
    <property type="match status" value="1"/>
</dbReference>
<keyword evidence="4" id="KW-0677">Repeat</keyword>
<keyword evidence="5 7" id="KW-1133">Transmembrane helix</keyword>
<keyword evidence="3 7" id="KW-0812">Transmembrane</keyword>
<dbReference type="PANTHER" id="PTHR24372:SF77">
    <property type="entry name" value="G-PROTEIN COUPLED RECEPTORS FAMILY 1 PROFILE DOMAIN-CONTAINING PROTEIN"/>
    <property type="match status" value="1"/>
</dbReference>
<reference evidence="9 10" key="1">
    <citation type="submission" date="2022-12" db="EMBL/GenBank/DDBJ databases">
        <title>Chromosome-level genome of Tegillarca granosa.</title>
        <authorList>
            <person name="Kim J."/>
        </authorList>
    </citation>
    <scope>NUCLEOTIDE SEQUENCE [LARGE SCALE GENOMIC DNA]</scope>
    <source>
        <strain evidence="9">Teg-2019</strain>
        <tissue evidence="9">Adductor muscle</tissue>
    </source>
</reference>
<dbReference type="Pfam" id="PF00001">
    <property type="entry name" value="7tm_1"/>
    <property type="match status" value="1"/>
</dbReference>
<feature type="domain" description="G-protein coupled receptors family 1 profile" evidence="8">
    <location>
        <begin position="1"/>
        <end position="126"/>
    </location>
</feature>
<proteinExistence type="predicted"/>
<feature type="transmembrane region" description="Helical" evidence="7">
    <location>
        <begin position="74"/>
        <end position="94"/>
    </location>
</feature>
<evidence type="ECO:0000256" key="1">
    <source>
        <dbReference type="ARBA" id="ARBA00004370"/>
    </source>
</evidence>
<dbReference type="Proteomes" id="UP001217089">
    <property type="component" value="Unassembled WGS sequence"/>
</dbReference>
<evidence type="ECO:0000256" key="7">
    <source>
        <dbReference type="SAM" id="Phobius"/>
    </source>
</evidence>
<organism evidence="9 10">
    <name type="scientific">Tegillarca granosa</name>
    <name type="common">Malaysian cockle</name>
    <name type="synonym">Anadara granosa</name>
    <dbReference type="NCBI Taxonomy" id="220873"/>
    <lineage>
        <taxon>Eukaryota</taxon>
        <taxon>Metazoa</taxon>
        <taxon>Spiralia</taxon>
        <taxon>Lophotrochozoa</taxon>
        <taxon>Mollusca</taxon>
        <taxon>Bivalvia</taxon>
        <taxon>Autobranchia</taxon>
        <taxon>Pteriomorphia</taxon>
        <taxon>Arcoida</taxon>
        <taxon>Arcoidea</taxon>
        <taxon>Arcidae</taxon>
        <taxon>Tegillarca</taxon>
    </lineage>
</organism>
<dbReference type="SUPFAM" id="SSF81321">
    <property type="entry name" value="Family A G protein-coupled receptor-like"/>
    <property type="match status" value="1"/>
</dbReference>
<name>A0ABQ9E1F2_TEGGR</name>
<evidence type="ECO:0000313" key="9">
    <source>
        <dbReference type="EMBL" id="KAJ8299169.1"/>
    </source>
</evidence>
<keyword evidence="6 7" id="KW-0472">Membrane</keyword>
<keyword evidence="2" id="KW-0433">Leucine-rich repeat</keyword>
<evidence type="ECO:0000256" key="3">
    <source>
        <dbReference type="ARBA" id="ARBA00022692"/>
    </source>
</evidence>